<dbReference type="OrthoDB" id="7472770at2759"/>
<dbReference type="PANTHER" id="PTHR11705">
    <property type="entry name" value="PROTEASE FAMILY M14 CARBOXYPEPTIDASE A,B"/>
    <property type="match status" value="1"/>
</dbReference>
<evidence type="ECO:0000256" key="4">
    <source>
        <dbReference type="ARBA" id="ARBA00022670"/>
    </source>
</evidence>
<keyword evidence="12" id="KW-0472">Membrane</keyword>
<feature type="region of interest" description="Disordered" evidence="11">
    <location>
        <begin position="291"/>
        <end position="365"/>
    </location>
</feature>
<evidence type="ECO:0000256" key="1">
    <source>
        <dbReference type="ARBA" id="ARBA00001947"/>
    </source>
</evidence>
<protein>
    <submittedName>
        <fullName evidence="15">Uncharacterized protein LOC113491965</fullName>
    </submittedName>
</protein>
<dbReference type="GeneID" id="113491965"/>
<comment type="caution">
    <text evidence="10">Lacks conserved residue(s) required for the propagation of feature annotation.</text>
</comment>
<dbReference type="PROSITE" id="PS52035">
    <property type="entry name" value="PEPTIDASE_M14"/>
    <property type="match status" value="1"/>
</dbReference>
<organism evidence="14 15">
    <name type="scientific">Trichoplusia ni</name>
    <name type="common">Cabbage looper</name>
    <dbReference type="NCBI Taxonomy" id="7111"/>
    <lineage>
        <taxon>Eukaryota</taxon>
        <taxon>Metazoa</taxon>
        <taxon>Ecdysozoa</taxon>
        <taxon>Arthropoda</taxon>
        <taxon>Hexapoda</taxon>
        <taxon>Insecta</taxon>
        <taxon>Pterygota</taxon>
        <taxon>Neoptera</taxon>
        <taxon>Endopterygota</taxon>
        <taxon>Lepidoptera</taxon>
        <taxon>Glossata</taxon>
        <taxon>Ditrysia</taxon>
        <taxon>Noctuoidea</taxon>
        <taxon>Noctuidae</taxon>
        <taxon>Plusiinae</taxon>
        <taxon>Trichoplusia</taxon>
    </lineage>
</organism>
<dbReference type="InterPro" id="IPR000834">
    <property type="entry name" value="Peptidase_M14"/>
</dbReference>
<evidence type="ECO:0000256" key="5">
    <source>
        <dbReference type="ARBA" id="ARBA00022723"/>
    </source>
</evidence>
<evidence type="ECO:0000256" key="9">
    <source>
        <dbReference type="ARBA" id="ARBA00023049"/>
    </source>
</evidence>
<dbReference type="Proteomes" id="UP000322000">
    <property type="component" value="Chromosome 3"/>
</dbReference>
<keyword evidence="5" id="KW-0479">Metal-binding</keyword>
<evidence type="ECO:0000256" key="2">
    <source>
        <dbReference type="ARBA" id="ARBA00005988"/>
    </source>
</evidence>
<dbReference type="Pfam" id="PF00246">
    <property type="entry name" value="Peptidase_M14"/>
    <property type="match status" value="1"/>
</dbReference>
<proteinExistence type="inferred from homology"/>
<keyword evidence="6" id="KW-0732">Signal</keyword>
<keyword evidence="12" id="KW-1133">Transmembrane helix</keyword>
<keyword evidence="7" id="KW-0378">Hydrolase</keyword>
<comment type="cofactor">
    <cofactor evidence="1">
        <name>Zn(2+)</name>
        <dbReference type="ChEBI" id="CHEBI:29105"/>
    </cofactor>
</comment>
<dbReference type="PANTHER" id="PTHR11705:SF143">
    <property type="entry name" value="SLL0236 PROTEIN"/>
    <property type="match status" value="1"/>
</dbReference>
<comment type="similarity">
    <text evidence="2 10">Belongs to the peptidase M14 family.</text>
</comment>
<dbReference type="InParanoid" id="A0A7E5V9N3"/>
<dbReference type="RefSeq" id="XP_026724997.1">
    <property type="nucleotide sequence ID" value="XM_026869196.1"/>
</dbReference>
<evidence type="ECO:0000313" key="14">
    <source>
        <dbReference type="Proteomes" id="UP000322000"/>
    </source>
</evidence>
<name>A0A7E5V9N3_TRINI</name>
<keyword evidence="12" id="KW-0812">Transmembrane</keyword>
<keyword evidence="8" id="KW-0862">Zinc</keyword>
<feature type="compositionally biased region" description="Basic and acidic residues" evidence="11">
    <location>
        <begin position="337"/>
        <end position="365"/>
    </location>
</feature>
<dbReference type="AlphaFoldDB" id="A0A7E5V9N3"/>
<evidence type="ECO:0000256" key="12">
    <source>
        <dbReference type="SAM" id="Phobius"/>
    </source>
</evidence>
<evidence type="ECO:0000256" key="11">
    <source>
        <dbReference type="SAM" id="MobiDB-lite"/>
    </source>
</evidence>
<dbReference type="FunFam" id="3.40.630.10:FF:000084">
    <property type="entry name" value="Carboxypeptidase B2"/>
    <property type="match status" value="1"/>
</dbReference>
<dbReference type="SMART" id="SM00631">
    <property type="entry name" value="Zn_pept"/>
    <property type="match status" value="1"/>
</dbReference>
<feature type="transmembrane region" description="Helical" evidence="12">
    <location>
        <begin position="12"/>
        <end position="31"/>
    </location>
</feature>
<reference evidence="15" key="1">
    <citation type="submission" date="2025-08" db="UniProtKB">
        <authorList>
            <consortium name="RefSeq"/>
        </authorList>
    </citation>
    <scope>IDENTIFICATION</scope>
</reference>
<keyword evidence="4" id="KW-0645">Protease</keyword>
<evidence type="ECO:0000256" key="7">
    <source>
        <dbReference type="ARBA" id="ARBA00022801"/>
    </source>
</evidence>
<evidence type="ECO:0000259" key="13">
    <source>
        <dbReference type="PROSITE" id="PS52035"/>
    </source>
</evidence>
<feature type="region of interest" description="Disordered" evidence="11">
    <location>
        <begin position="213"/>
        <end position="239"/>
    </location>
</feature>
<dbReference type="GO" id="GO:0008270">
    <property type="term" value="F:zinc ion binding"/>
    <property type="evidence" value="ECO:0007669"/>
    <property type="project" value="InterPro"/>
</dbReference>
<evidence type="ECO:0000256" key="6">
    <source>
        <dbReference type="ARBA" id="ARBA00022729"/>
    </source>
</evidence>
<keyword evidence="14" id="KW-1185">Reference proteome</keyword>
<evidence type="ECO:0000313" key="15">
    <source>
        <dbReference type="RefSeq" id="XP_026724997.1"/>
    </source>
</evidence>
<dbReference type="SUPFAM" id="SSF53187">
    <property type="entry name" value="Zn-dependent exopeptidases"/>
    <property type="match status" value="1"/>
</dbReference>
<dbReference type="GO" id="GO:0006508">
    <property type="term" value="P:proteolysis"/>
    <property type="evidence" value="ECO:0007669"/>
    <property type="project" value="UniProtKB-KW"/>
</dbReference>
<dbReference type="Gene3D" id="3.40.630.10">
    <property type="entry name" value="Zn peptidases"/>
    <property type="match status" value="1"/>
</dbReference>
<feature type="compositionally biased region" description="Basic and acidic residues" evidence="11">
    <location>
        <begin position="297"/>
        <end position="322"/>
    </location>
</feature>
<keyword evidence="9" id="KW-0482">Metalloprotease</keyword>
<feature type="domain" description="Peptidase M14" evidence="13">
    <location>
        <begin position="446"/>
        <end position="768"/>
    </location>
</feature>
<accession>A0A7E5V9N3</accession>
<dbReference type="KEGG" id="tnl:113491965"/>
<gene>
    <name evidence="15" type="primary">LOC113491965</name>
</gene>
<sequence length="805" mass="91763">MSKYEDFVIMKTYVFLIILGFIQLVFCNHGLNITDYDQYSVCPIKLFRRKRAYTEYTRWRANQETTNEFLVKVLDEELTTSQPHQIIAVNILPVTKGGEKIIIGGAKVPPPTTAPTTTEALKDYTRFIPPTTLSMTRSEGEVLGSIPYPTVLNAIMPPMHPKGSYASKNAQRDDSPPASPQFLARTPMLMARQYAPIAPVAFTRRSTIAPLTPPPIKLYDPESLPPTLTPTRTRPISDVTLPSRTTTEFDEFHKYPAFEEDAPDQDFTRTTYLHPERTTTPIAVEYTYSSEPEIESTTEKKVYDDSRRREEEIKKVAEKDSESSYNMMFYNDDDNEISSKKDDQDANDVYYDKKGSKEDKDEKEFPDLKENDIEYSDSKNGSIIKDLHIYPDDYISDNGTTRTTAKGVIGIPASEIATVKSIKDRMRDKRRPFCSLLKLRQLNFNSPRTLPEIVHQMKQWAEDSPVAKWVDVTDGNFTTMENPIYMMIVDDPSSNQIVSAKQTVMIVAGIQGRDHHAVAAAMYVLYQLIERSEAHADLLTKYRFWVIPVFNPDGYDYSMTFPHRREWTKNLRQLWDTCKGRESCKSCESHGLRCTIQPCYGVNLDRNFEYQWIPAEELRAEHPCGNLYAGVRQLSEAETRAVTHYLHEQRTPLFTFIAFKEGDVLGVLYPYSHTRKKRSFDHIYRQRAGNAASAAYSISNRPYVAGQTSEFLPLYAGGIEDWVDGHLGIDNTYTIMMFRPTDSYNSKLITERVVHEAYAAMDTLLLQSLEPLGPPAVTLTRTGNNSNKLSSCVTTIICVVLLFNS</sequence>
<evidence type="ECO:0000256" key="10">
    <source>
        <dbReference type="PROSITE-ProRule" id="PRU01379"/>
    </source>
</evidence>
<evidence type="ECO:0000256" key="3">
    <source>
        <dbReference type="ARBA" id="ARBA00022645"/>
    </source>
</evidence>
<evidence type="ECO:0000256" key="8">
    <source>
        <dbReference type="ARBA" id="ARBA00022833"/>
    </source>
</evidence>
<dbReference type="GO" id="GO:0005615">
    <property type="term" value="C:extracellular space"/>
    <property type="evidence" value="ECO:0007669"/>
    <property type="project" value="TreeGrafter"/>
</dbReference>
<dbReference type="GO" id="GO:0004181">
    <property type="term" value="F:metallocarboxypeptidase activity"/>
    <property type="evidence" value="ECO:0007669"/>
    <property type="project" value="InterPro"/>
</dbReference>
<keyword evidence="3" id="KW-0121">Carboxypeptidase</keyword>